<protein>
    <recommendedName>
        <fullName evidence="4">D-alanine--D-alanine ligase</fullName>
        <ecNumber evidence="4">6.3.2.4</ecNumber>
    </recommendedName>
</protein>
<evidence type="ECO:0000256" key="9">
    <source>
        <dbReference type="ARBA" id="ARBA00022960"/>
    </source>
</evidence>
<comment type="catalytic activity">
    <reaction evidence="12">
        <text>2 D-alanine + ATP = D-alanyl-D-alanine + ADP + phosphate + H(+)</text>
        <dbReference type="Rhea" id="RHEA:11224"/>
        <dbReference type="ChEBI" id="CHEBI:15378"/>
        <dbReference type="ChEBI" id="CHEBI:30616"/>
        <dbReference type="ChEBI" id="CHEBI:43474"/>
        <dbReference type="ChEBI" id="CHEBI:57416"/>
        <dbReference type="ChEBI" id="CHEBI:57822"/>
        <dbReference type="ChEBI" id="CHEBI:456216"/>
        <dbReference type="EC" id="6.3.2.4"/>
    </reaction>
</comment>
<dbReference type="Proteomes" id="UP001304300">
    <property type="component" value="Chromosome"/>
</dbReference>
<keyword evidence="5" id="KW-0963">Cytoplasm</keyword>
<dbReference type="InterPro" id="IPR013815">
    <property type="entry name" value="ATP_grasp_subdomain_1"/>
</dbReference>
<evidence type="ECO:0000256" key="11">
    <source>
        <dbReference type="ARBA" id="ARBA00023316"/>
    </source>
</evidence>
<gene>
    <name evidence="16" type="ORF">RZN69_10690</name>
</gene>
<evidence type="ECO:0000259" key="15">
    <source>
        <dbReference type="PROSITE" id="PS50975"/>
    </source>
</evidence>
<evidence type="ECO:0000256" key="12">
    <source>
        <dbReference type="ARBA" id="ARBA00047614"/>
    </source>
</evidence>
<dbReference type="NCBIfam" id="NF002378">
    <property type="entry name" value="PRK01372.1"/>
    <property type="match status" value="1"/>
</dbReference>
<feature type="domain" description="ATP-grasp" evidence="15">
    <location>
        <begin position="102"/>
        <end position="297"/>
    </location>
</feature>
<keyword evidence="9" id="KW-0133">Cell shape</keyword>
<dbReference type="Pfam" id="PF01820">
    <property type="entry name" value="Dala_Dala_lig_N"/>
    <property type="match status" value="1"/>
</dbReference>
<dbReference type="GO" id="GO:0009252">
    <property type="term" value="P:peptidoglycan biosynthetic process"/>
    <property type="evidence" value="ECO:0007669"/>
    <property type="project" value="UniProtKB-KW"/>
</dbReference>
<evidence type="ECO:0000256" key="4">
    <source>
        <dbReference type="ARBA" id="ARBA00012216"/>
    </source>
</evidence>
<dbReference type="SUPFAM" id="SSF52440">
    <property type="entry name" value="PreATP-grasp domain"/>
    <property type="match status" value="1"/>
</dbReference>
<evidence type="ECO:0000313" key="16">
    <source>
        <dbReference type="EMBL" id="WOO43555.1"/>
    </source>
</evidence>
<dbReference type="GO" id="GO:0008360">
    <property type="term" value="P:regulation of cell shape"/>
    <property type="evidence" value="ECO:0007669"/>
    <property type="project" value="UniProtKB-KW"/>
</dbReference>
<evidence type="ECO:0000256" key="3">
    <source>
        <dbReference type="ARBA" id="ARBA00010871"/>
    </source>
</evidence>
<dbReference type="InterPro" id="IPR016185">
    <property type="entry name" value="PreATP-grasp_dom_sf"/>
</dbReference>
<dbReference type="PIRSF" id="PIRSF039102">
    <property type="entry name" value="Ddl/VanB"/>
    <property type="match status" value="1"/>
</dbReference>
<reference evidence="16 17" key="1">
    <citation type="submission" date="2023-10" db="EMBL/GenBank/DDBJ databases">
        <title>Rubellicoccus peritrichatus gen. nov., sp. nov., isolated from an algae of coral reef tank.</title>
        <authorList>
            <person name="Luo J."/>
        </authorList>
    </citation>
    <scope>NUCLEOTIDE SEQUENCE [LARGE SCALE GENOMIC DNA]</scope>
    <source>
        <strain evidence="16 17">CR14</strain>
    </source>
</reference>
<dbReference type="PROSITE" id="PS00843">
    <property type="entry name" value="DALA_DALA_LIGASE_1"/>
    <property type="match status" value="1"/>
</dbReference>
<dbReference type="AlphaFoldDB" id="A0AAQ3LGP2"/>
<dbReference type="InterPro" id="IPR011761">
    <property type="entry name" value="ATP-grasp"/>
</dbReference>
<keyword evidence="8 14" id="KW-0067">ATP-binding</keyword>
<dbReference type="Gene3D" id="3.30.470.20">
    <property type="entry name" value="ATP-grasp fold, B domain"/>
    <property type="match status" value="1"/>
</dbReference>
<evidence type="ECO:0000256" key="7">
    <source>
        <dbReference type="ARBA" id="ARBA00022741"/>
    </source>
</evidence>
<dbReference type="GO" id="GO:0071555">
    <property type="term" value="P:cell wall organization"/>
    <property type="evidence" value="ECO:0007669"/>
    <property type="project" value="UniProtKB-KW"/>
</dbReference>
<dbReference type="InterPro" id="IPR005905">
    <property type="entry name" value="D_ala_D_ala"/>
</dbReference>
<dbReference type="SUPFAM" id="SSF56059">
    <property type="entry name" value="Glutathione synthetase ATP-binding domain-like"/>
    <property type="match status" value="1"/>
</dbReference>
<dbReference type="GO" id="GO:0008716">
    <property type="term" value="F:D-alanine-D-alanine ligase activity"/>
    <property type="evidence" value="ECO:0007669"/>
    <property type="project" value="UniProtKB-EC"/>
</dbReference>
<evidence type="ECO:0000256" key="8">
    <source>
        <dbReference type="ARBA" id="ARBA00022840"/>
    </source>
</evidence>
<dbReference type="PANTHER" id="PTHR23132:SF23">
    <property type="entry name" value="D-ALANINE--D-ALANINE LIGASE B"/>
    <property type="match status" value="1"/>
</dbReference>
<dbReference type="Pfam" id="PF07478">
    <property type="entry name" value="Dala_Dala_lig_C"/>
    <property type="match status" value="1"/>
</dbReference>
<dbReference type="RefSeq" id="WP_317836115.1">
    <property type="nucleotide sequence ID" value="NZ_CP136920.1"/>
</dbReference>
<evidence type="ECO:0000256" key="2">
    <source>
        <dbReference type="ARBA" id="ARBA00004496"/>
    </source>
</evidence>
<proteinExistence type="inferred from homology"/>
<keyword evidence="13" id="KW-0464">Manganese</keyword>
<feature type="binding site" evidence="13">
    <location>
        <position position="264"/>
    </location>
    <ligand>
        <name>Mg(2+)</name>
        <dbReference type="ChEBI" id="CHEBI:18420"/>
        <label>1</label>
    </ligand>
</feature>
<comment type="cofactor">
    <cofactor evidence="1">
        <name>Mn(2+)</name>
        <dbReference type="ChEBI" id="CHEBI:29035"/>
    </cofactor>
</comment>
<dbReference type="GO" id="GO:0005737">
    <property type="term" value="C:cytoplasm"/>
    <property type="evidence" value="ECO:0007669"/>
    <property type="project" value="UniProtKB-SubCell"/>
</dbReference>
<keyword evidence="7 14" id="KW-0547">Nucleotide-binding</keyword>
<keyword evidence="10" id="KW-0573">Peptidoglycan synthesis</keyword>
<dbReference type="EMBL" id="CP136920">
    <property type="protein sequence ID" value="WOO43555.1"/>
    <property type="molecule type" value="Genomic_DNA"/>
</dbReference>
<dbReference type="PROSITE" id="PS50975">
    <property type="entry name" value="ATP_GRASP"/>
    <property type="match status" value="1"/>
</dbReference>
<organism evidence="16 17">
    <name type="scientific">Rubellicoccus peritrichatus</name>
    <dbReference type="NCBI Taxonomy" id="3080537"/>
    <lineage>
        <taxon>Bacteria</taxon>
        <taxon>Pseudomonadati</taxon>
        <taxon>Verrucomicrobiota</taxon>
        <taxon>Opitutia</taxon>
        <taxon>Puniceicoccales</taxon>
        <taxon>Cerasicoccaceae</taxon>
        <taxon>Rubellicoccus</taxon>
    </lineage>
</organism>
<accession>A0AAQ3LGP2</accession>
<evidence type="ECO:0000256" key="1">
    <source>
        <dbReference type="ARBA" id="ARBA00001936"/>
    </source>
</evidence>
<evidence type="ECO:0000256" key="5">
    <source>
        <dbReference type="ARBA" id="ARBA00022490"/>
    </source>
</evidence>
<dbReference type="InterPro" id="IPR011095">
    <property type="entry name" value="Dala_Dala_lig_C"/>
</dbReference>
<feature type="binding site" evidence="13">
    <location>
        <position position="264"/>
    </location>
    <ligand>
        <name>Mg(2+)</name>
        <dbReference type="ChEBI" id="CHEBI:18420"/>
        <label>2</label>
    </ligand>
</feature>
<evidence type="ECO:0000256" key="6">
    <source>
        <dbReference type="ARBA" id="ARBA00022598"/>
    </source>
</evidence>
<keyword evidence="6 16" id="KW-0436">Ligase</keyword>
<keyword evidence="13" id="KW-0460">Magnesium</keyword>
<dbReference type="Gene3D" id="3.30.1490.20">
    <property type="entry name" value="ATP-grasp fold, A domain"/>
    <property type="match status" value="1"/>
</dbReference>
<feature type="binding site" evidence="13">
    <location>
        <position position="266"/>
    </location>
    <ligand>
        <name>Mg(2+)</name>
        <dbReference type="ChEBI" id="CHEBI:18420"/>
        <label>2</label>
    </ligand>
</feature>
<feature type="binding site" evidence="13">
    <location>
        <position position="251"/>
    </location>
    <ligand>
        <name>Mg(2+)</name>
        <dbReference type="ChEBI" id="CHEBI:18420"/>
        <label>1</label>
    </ligand>
</feature>
<keyword evidence="11" id="KW-0961">Cell wall biogenesis/degradation</keyword>
<evidence type="ECO:0000313" key="17">
    <source>
        <dbReference type="Proteomes" id="UP001304300"/>
    </source>
</evidence>
<keyword evidence="13" id="KW-0479">Metal-binding</keyword>
<comment type="cofactor">
    <cofactor evidence="13">
        <name>Mg(2+)</name>
        <dbReference type="ChEBI" id="CHEBI:18420"/>
    </cofactor>
    <cofactor evidence="13">
        <name>Mn(2+)</name>
        <dbReference type="ChEBI" id="CHEBI:29035"/>
    </cofactor>
    <text evidence="13">Binds 2 magnesium or manganese ions per subunit.</text>
</comment>
<dbReference type="GO" id="GO:0005524">
    <property type="term" value="F:ATP binding"/>
    <property type="evidence" value="ECO:0007669"/>
    <property type="project" value="UniProtKB-UniRule"/>
</dbReference>
<dbReference type="EC" id="6.3.2.4" evidence="4"/>
<evidence type="ECO:0000256" key="14">
    <source>
        <dbReference type="PROSITE-ProRule" id="PRU00409"/>
    </source>
</evidence>
<dbReference type="Gene3D" id="3.40.50.20">
    <property type="match status" value="1"/>
</dbReference>
<comment type="subcellular location">
    <subcellularLocation>
        <location evidence="2">Cytoplasm</location>
    </subcellularLocation>
</comment>
<keyword evidence="17" id="KW-1185">Reference proteome</keyword>
<name>A0AAQ3LGP2_9BACT</name>
<evidence type="ECO:0000256" key="10">
    <source>
        <dbReference type="ARBA" id="ARBA00022984"/>
    </source>
</evidence>
<evidence type="ECO:0000256" key="13">
    <source>
        <dbReference type="PIRSR" id="PIRSR039102-3"/>
    </source>
</evidence>
<dbReference type="GO" id="GO:0046872">
    <property type="term" value="F:metal ion binding"/>
    <property type="evidence" value="ECO:0007669"/>
    <property type="project" value="UniProtKB-KW"/>
</dbReference>
<comment type="similarity">
    <text evidence="3">Belongs to the D-alanine--D-alanine ligase family.</text>
</comment>
<sequence length="312" mass="33768">MSRAPLVTVLCGSASEESEVSRVSGRAIATALAENFEAELVDLPANFLPDNILPEETVIFPALHGTFGEDGQLQAMLEERGFAYAGSDAASSALCMNKINAKAIVADTGFAFADDITFYSPTPPSAEEMVASMGDSLVVKPIDKGSSVGLHIIDGIDHLERVLHELPPGAWMIEQRLQGREMTVGILDGKAMGIVEIVPEGGVYDYAHKYTSGASDYRYPAEIDERLAQHIRESAESVFTVCGCRDFARVDFILVEEGRPCFLEINTIPGLTATSLLPKSASCKGLDFPQLARRMLLPAIERYNQKFSIPHG</sequence>
<dbReference type="InterPro" id="IPR000291">
    <property type="entry name" value="D-Ala_lig_Van_CS"/>
</dbReference>
<dbReference type="PANTHER" id="PTHR23132">
    <property type="entry name" value="D-ALANINE--D-ALANINE LIGASE"/>
    <property type="match status" value="1"/>
</dbReference>
<dbReference type="KEGG" id="puo:RZN69_10690"/>
<dbReference type="InterPro" id="IPR011127">
    <property type="entry name" value="Dala_Dala_lig_N"/>
</dbReference>